<dbReference type="OrthoDB" id="10319906at2759"/>
<evidence type="ECO:0008006" key="3">
    <source>
        <dbReference type="Google" id="ProtNLM"/>
    </source>
</evidence>
<accession>A0A068SG99</accession>
<dbReference type="SUPFAM" id="SSF52047">
    <property type="entry name" value="RNI-like"/>
    <property type="match status" value="1"/>
</dbReference>
<organism evidence="1 2">
    <name type="scientific">Lichtheimia corymbifera JMRC:FSU:9682</name>
    <dbReference type="NCBI Taxonomy" id="1263082"/>
    <lineage>
        <taxon>Eukaryota</taxon>
        <taxon>Fungi</taxon>
        <taxon>Fungi incertae sedis</taxon>
        <taxon>Mucoromycota</taxon>
        <taxon>Mucoromycotina</taxon>
        <taxon>Mucoromycetes</taxon>
        <taxon>Mucorales</taxon>
        <taxon>Lichtheimiaceae</taxon>
        <taxon>Lichtheimia</taxon>
    </lineage>
</organism>
<dbReference type="InterPro" id="IPR011990">
    <property type="entry name" value="TPR-like_helical_dom_sf"/>
</dbReference>
<dbReference type="Gene3D" id="1.25.40.10">
    <property type="entry name" value="Tetratricopeptide repeat domain"/>
    <property type="match status" value="1"/>
</dbReference>
<proteinExistence type="predicted"/>
<dbReference type="InterPro" id="IPR032675">
    <property type="entry name" value="LRR_dom_sf"/>
</dbReference>
<evidence type="ECO:0000313" key="2">
    <source>
        <dbReference type="Proteomes" id="UP000027586"/>
    </source>
</evidence>
<keyword evidence="2" id="KW-1185">Reference proteome</keyword>
<gene>
    <name evidence="1" type="ORF">LCOR_11775.1</name>
</gene>
<evidence type="ECO:0000313" key="1">
    <source>
        <dbReference type="EMBL" id="CDH61000.1"/>
    </source>
</evidence>
<dbReference type="AlphaFoldDB" id="A0A068SG99"/>
<dbReference type="SUPFAM" id="SSF48452">
    <property type="entry name" value="TPR-like"/>
    <property type="match status" value="1"/>
</dbReference>
<dbReference type="VEuPathDB" id="FungiDB:LCOR_11775.1"/>
<dbReference type="EMBL" id="CBTN010000121">
    <property type="protein sequence ID" value="CDH61000.1"/>
    <property type="molecule type" value="Genomic_DNA"/>
</dbReference>
<dbReference type="Gene3D" id="3.80.10.10">
    <property type="entry name" value="Ribonuclease Inhibitor"/>
    <property type="match status" value="2"/>
</dbReference>
<name>A0A068SG99_9FUNG</name>
<dbReference type="PANTHER" id="PTHR38926">
    <property type="entry name" value="F-BOX DOMAIN CONTAINING PROTEIN, EXPRESSED"/>
    <property type="match status" value="1"/>
</dbReference>
<dbReference type="Proteomes" id="UP000027586">
    <property type="component" value="Unassembled WGS sequence"/>
</dbReference>
<dbReference type="PANTHER" id="PTHR38926:SF5">
    <property type="entry name" value="F-BOX AND LEUCINE-RICH REPEAT PROTEIN 6"/>
    <property type="match status" value="1"/>
</dbReference>
<protein>
    <recommendedName>
        <fullName evidence="3">F-box domain-containing protein</fullName>
    </recommendedName>
</protein>
<comment type="caution">
    <text evidence="1">The sequence shown here is derived from an EMBL/GenBank/DDBJ whole genome shotgun (WGS) entry which is preliminary data.</text>
</comment>
<sequence>MTHSILGDLCQQYKPTAPTSKYAPIIYDLTTQLHEPVQSILSVLDRRANALSKCADFNAALRDAKVMQQLSSSSAIGYLREASIYSEQGKQRRVIDTCNQALGLVDKKDAHYATLQRIKEDAEQRQNTRIDFITKLPLDIVVTALIPLITNQYMMENKPHPHLYVCNAWLDRIVQCFGGFDYSVFRTGEFNAEKVSELVRFSQYTRTLYVDWEGEGTWLNDMLRDNDFFSLRHLHFGNIPLGYNDPLGSILRSVGGTLTHFQANMEPMLLLPVSEIILVCPNLVSLDVQLPNDADFSTLAMSTWPKLTELSIFGAEEDISCDQIIGIWKRFPSLKKLCLHPCQDIESALVVTNHFPSMRRLELEINEMGIRLVFEDQGHHSEEPGVTNLSLSCNQMSIDNTYEHVTSLLQKHHKTLEHMEWDVDRSIHGMDLQDIKYPRLTTLFLHTSGWWIPRNAPMLEDLNVEANIIKSNPEVIRTIPPKLKKLSFGLPRNIGSSIKQSLSHLGRLSQLRQLDMNLYRPSNISHIFDTSTSLQHLQRFRLKLRDNLDFYEMDGFVEGLVKECPHLVCLEVDCDNALPTYFVDALKPLEHLKQLAIPIKSVADDGSLWKAIESITQLEQIRIYPRTAANLDDIRHLKKQRPDLHITLDEYFRHF</sequence>
<reference evidence="1" key="1">
    <citation type="submission" date="2013-08" db="EMBL/GenBank/DDBJ databases">
        <title>Gene expansion shapes genome architecture in the human pathogen Lichtheimia corymbifera: an evolutionary genomics analysis in the ancient terrestrial Mucorales (Mucoromycotina).</title>
        <authorList>
            <person name="Schwartze V.U."/>
            <person name="Winter S."/>
            <person name="Shelest E."/>
            <person name="Marcet-Houben M."/>
            <person name="Horn F."/>
            <person name="Wehner S."/>
            <person name="Hoffmann K."/>
            <person name="Riege K."/>
            <person name="Sammeth M."/>
            <person name="Nowrousian M."/>
            <person name="Valiante V."/>
            <person name="Linde J."/>
            <person name="Jacobsen I.D."/>
            <person name="Marz M."/>
            <person name="Brakhage A.A."/>
            <person name="Gabaldon T."/>
            <person name="Bocker S."/>
            <person name="Voigt K."/>
        </authorList>
    </citation>
    <scope>NUCLEOTIDE SEQUENCE [LARGE SCALE GENOMIC DNA]</scope>
    <source>
        <strain evidence="1">FSU 9682</strain>
    </source>
</reference>